<dbReference type="AlphaFoldDB" id="A0AAC9LAR6"/>
<gene>
    <name evidence="2" type="ORF">UA74_05705</name>
</gene>
<keyword evidence="3" id="KW-1185">Reference proteome</keyword>
<dbReference type="KEGG" id="acad:UA74_05705"/>
<evidence type="ECO:0000256" key="1">
    <source>
        <dbReference type="SAM" id="MobiDB-lite"/>
    </source>
</evidence>
<sequence>MTLENYEPANALVEGIAAPARPGSAPPDAFEVNPVRCIPSTEPR</sequence>
<name>A0AAC9LAR6_9PSEU</name>
<accession>A0AAC9LAR6</accession>
<dbReference type="Proteomes" id="UP000185511">
    <property type="component" value="Chromosome"/>
</dbReference>
<dbReference type="EMBL" id="CP016076">
    <property type="protein sequence ID" value="APU13217.1"/>
    <property type="molecule type" value="Genomic_DNA"/>
</dbReference>
<reference evidence="3" key="1">
    <citation type="submission" date="2016-06" db="EMBL/GenBank/DDBJ databases">
        <title>Complete genome sequence of Actinoalloteichus fjordicus DSM 46855 (=ADI127-17), type strain of the new species Actinoalloteichus fjordicus.</title>
        <authorList>
            <person name="Ruckert C."/>
            <person name="Nouioui I."/>
            <person name="Willmese J."/>
            <person name="van Wezel G."/>
            <person name="Klenk H.-P."/>
            <person name="Kalinowski J."/>
            <person name="Zotchev S.B."/>
        </authorList>
    </citation>
    <scope>NUCLEOTIDE SEQUENCE [LARGE SCALE GENOMIC DNA]</scope>
    <source>
        <strain evidence="3">ADI127-7</strain>
    </source>
</reference>
<proteinExistence type="predicted"/>
<organism evidence="2 3">
    <name type="scientific">Actinoalloteichus fjordicus</name>
    <dbReference type="NCBI Taxonomy" id="1612552"/>
    <lineage>
        <taxon>Bacteria</taxon>
        <taxon>Bacillati</taxon>
        <taxon>Actinomycetota</taxon>
        <taxon>Actinomycetes</taxon>
        <taxon>Pseudonocardiales</taxon>
        <taxon>Pseudonocardiaceae</taxon>
        <taxon>Actinoalloteichus</taxon>
    </lineage>
</organism>
<evidence type="ECO:0000313" key="3">
    <source>
        <dbReference type="Proteomes" id="UP000185511"/>
    </source>
</evidence>
<evidence type="ECO:0000313" key="2">
    <source>
        <dbReference type="EMBL" id="APU13217.1"/>
    </source>
</evidence>
<feature type="region of interest" description="Disordered" evidence="1">
    <location>
        <begin position="18"/>
        <end position="44"/>
    </location>
</feature>
<protein>
    <submittedName>
        <fullName evidence="2">Uncharacterized protein</fullName>
    </submittedName>
</protein>